<dbReference type="InterPro" id="IPR011333">
    <property type="entry name" value="SKP1/BTB/POZ_sf"/>
</dbReference>
<evidence type="ECO:0000313" key="2">
    <source>
        <dbReference type="EMBL" id="CAG6512826.1"/>
    </source>
</evidence>
<organism evidence="2">
    <name type="scientific">Culex pipiens</name>
    <name type="common">House mosquito</name>
    <dbReference type="NCBI Taxonomy" id="7175"/>
    <lineage>
        <taxon>Eukaryota</taxon>
        <taxon>Metazoa</taxon>
        <taxon>Ecdysozoa</taxon>
        <taxon>Arthropoda</taxon>
        <taxon>Hexapoda</taxon>
        <taxon>Insecta</taxon>
        <taxon>Pterygota</taxon>
        <taxon>Neoptera</taxon>
        <taxon>Endopterygota</taxon>
        <taxon>Diptera</taxon>
        <taxon>Nematocera</taxon>
        <taxon>Culicoidea</taxon>
        <taxon>Culicidae</taxon>
        <taxon>Culicinae</taxon>
        <taxon>Culicini</taxon>
        <taxon>Culex</taxon>
        <taxon>Culex</taxon>
    </lineage>
</organism>
<dbReference type="EMBL" id="HBUE01166405">
    <property type="protein sequence ID" value="CAG6512826.1"/>
    <property type="molecule type" value="Transcribed_RNA"/>
</dbReference>
<dbReference type="Gene3D" id="3.30.710.10">
    <property type="entry name" value="Potassium Channel Kv1.1, Chain A"/>
    <property type="match status" value="1"/>
</dbReference>
<accession>A0A8D8DND2</accession>
<protein>
    <submittedName>
        <fullName evidence="2">Speckle-type POZ protein</fullName>
    </submittedName>
</protein>
<sequence length="338" mass="37728">MEVAPEQSCEVDFKTVVYYNTLKIKKFSSLLTGWVKSGWFYGTSAHSSQSVSWYYNVNPCKIPIASTKPDTVIQVITATTSANNAQLHGEVETVLETTSLANLKVHGNIKVGQKIGDDMAFPRAHVDYYLLADDTLTIRFKFSLHEQVLENAPTPQPEPLPDIQLLDHLADLLESKKFSDVTVVVGSTEFRVHKAILTARSPVFAAMFGHNMQESKENRVTIDDIEPRVFQQVLRFIYTGVVKNLDHMACELLAAADKYALGHLRTICEENLGSTLSVESATKTLYLADLHHADQLKQQAIRFIAGNIKVIQKEDWKSIIATNPEVAADMFAEMARLS</sequence>
<dbReference type="FunFam" id="3.30.710.10:FF:000159">
    <property type="entry name" value="Speckle-type POZ protein B"/>
    <property type="match status" value="1"/>
</dbReference>
<dbReference type="AlphaFoldDB" id="A0A8D8DND2"/>
<dbReference type="SMART" id="SM00225">
    <property type="entry name" value="BTB"/>
    <property type="match status" value="1"/>
</dbReference>
<dbReference type="Gene3D" id="1.25.40.420">
    <property type="match status" value="1"/>
</dbReference>
<feature type="domain" description="BTB" evidence="1">
    <location>
        <begin position="179"/>
        <end position="246"/>
    </location>
</feature>
<reference evidence="2" key="1">
    <citation type="submission" date="2021-05" db="EMBL/GenBank/DDBJ databases">
        <authorList>
            <person name="Alioto T."/>
            <person name="Alioto T."/>
            <person name="Gomez Garrido J."/>
        </authorList>
    </citation>
    <scope>NUCLEOTIDE SEQUENCE</scope>
</reference>
<proteinExistence type="predicted"/>
<dbReference type="SUPFAM" id="SSF54695">
    <property type="entry name" value="POZ domain"/>
    <property type="match status" value="1"/>
</dbReference>
<name>A0A8D8DND2_CULPI</name>
<dbReference type="EMBL" id="HBUE01271716">
    <property type="protein sequence ID" value="CAG6564287.1"/>
    <property type="molecule type" value="Transcribed_RNA"/>
</dbReference>
<dbReference type="PROSITE" id="PS50097">
    <property type="entry name" value="BTB"/>
    <property type="match status" value="1"/>
</dbReference>
<evidence type="ECO:0000259" key="1">
    <source>
        <dbReference type="PROSITE" id="PS50097"/>
    </source>
</evidence>
<dbReference type="PANTHER" id="PTHR24413">
    <property type="entry name" value="SPECKLE-TYPE POZ PROTEIN"/>
    <property type="match status" value="1"/>
</dbReference>
<dbReference type="InterPro" id="IPR000210">
    <property type="entry name" value="BTB/POZ_dom"/>
</dbReference>
<dbReference type="Pfam" id="PF00651">
    <property type="entry name" value="BTB"/>
    <property type="match status" value="1"/>
</dbReference>